<keyword evidence="9" id="KW-0739">Sodium transport</keyword>
<comment type="caution">
    <text evidence="13">The sequence shown here is derived from an EMBL/GenBank/DDBJ whole genome shotgun (WGS) entry which is preliminary data.</text>
</comment>
<dbReference type="GO" id="GO:0098719">
    <property type="term" value="P:sodium ion import across plasma membrane"/>
    <property type="evidence" value="ECO:0007669"/>
    <property type="project" value="TreeGrafter"/>
</dbReference>
<feature type="transmembrane region" description="Helical" evidence="11">
    <location>
        <begin position="168"/>
        <end position="193"/>
    </location>
</feature>
<name>A0AAV7YL90_9EUKA</name>
<dbReference type="Proteomes" id="UP001146793">
    <property type="component" value="Unassembled WGS sequence"/>
</dbReference>
<dbReference type="AlphaFoldDB" id="A0AAV7YL90"/>
<evidence type="ECO:0000256" key="5">
    <source>
        <dbReference type="ARBA" id="ARBA00022989"/>
    </source>
</evidence>
<evidence type="ECO:0000256" key="3">
    <source>
        <dbReference type="ARBA" id="ARBA00022475"/>
    </source>
</evidence>
<keyword evidence="5 11" id="KW-1133">Transmembrane helix</keyword>
<evidence type="ECO:0000256" key="1">
    <source>
        <dbReference type="ARBA" id="ARBA00004651"/>
    </source>
</evidence>
<keyword evidence="6" id="KW-0915">Sodium</keyword>
<dbReference type="InterPro" id="IPR006153">
    <property type="entry name" value="Cation/H_exchanger_TM"/>
</dbReference>
<keyword evidence="4 11" id="KW-0812">Transmembrane</keyword>
<comment type="subcellular location">
    <subcellularLocation>
        <location evidence="1">Cell membrane</location>
        <topology evidence="1">Multi-pass membrane protein</topology>
    </subcellularLocation>
</comment>
<evidence type="ECO:0000313" key="14">
    <source>
        <dbReference type="Proteomes" id="UP001146793"/>
    </source>
</evidence>
<evidence type="ECO:0000256" key="2">
    <source>
        <dbReference type="ARBA" id="ARBA00022448"/>
    </source>
</evidence>
<evidence type="ECO:0000256" key="4">
    <source>
        <dbReference type="ARBA" id="ARBA00022692"/>
    </source>
</evidence>
<feature type="transmembrane region" description="Helical" evidence="11">
    <location>
        <begin position="41"/>
        <end position="59"/>
    </location>
</feature>
<protein>
    <submittedName>
        <fullName evidence="13">Sodium/hydrogen exchanger</fullName>
    </submittedName>
</protein>
<dbReference type="EMBL" id="JANTQA010000057">
    <property type="protein sequence ID" value="KAJ3429710.1"/>
    <property type="molecule type" value="Genomic_DNA"/>
</dbReference>
<dbReference type="GO" id="GO:0005886">
    <property type="term" value="C:plasma membrane"/>
    <property type="evidence" value="ECO:0007669"/>
    <property type="project" value="UniProtKB-SubCell"/>
</dbReference>
<keyword evidence="8 11" id="KW-0472">Membrane</keyword>
<accession>A0AAV7YL90</accession>
<dbReference type="PANTHER" id="PTHR10110:SF86">
    <property type="entry name" value="SODIUM_HYDROGEN EXCHANGER 7"/>
    <property type="match status" value="1"/>
</dbReference>
<evidence type="ECO:0000256" key="6">
    <source>
        <dbReference type="ARBA" id="ARBA00023053"/>
    </source>
</evidence>
<feature type="compositionally biased region" description="Basic and acidic residues" evidence="10">
    <location>
        <begin position="310"/>
        <end position="320"/>
    </location>
</feature>
<evidence type="ECO:0000256" key="10">
    <source>
        <dbReference type="SAM" id="MobiDB-lite"/>
    </source>
</evidence>
<feature type="compositionally biased region" description="Polar residues" evidence="10">
    <location>
        <begin position="321"/>
        <end position="335"/>
    </location>
</feature>
<feature type="transmembrane region" description="Helical" evidence="11">
    <location>
        <begin position="17"/>
        <end position="35"/>
    </location>
</feature>
<dbReference type="Pfam" id="PF00999">
    <property type="entry name" value="Na_H_Exchanger"/>
    <property type="match status" value="1"/>
</dbReference>
<evidence type="ECO:0000256" key="11">
    <source>
        <dbReference type="SAM" id="Phobius"/>
    </source>
</evidence>
<evidence type="ECO:0000313" key="13">
    <source>
        <dbReference type="EMBL" id="KAJ3429710.1"/>
    </source>
</evidence>
<proteinExistence type="predicted"/>
<reference evidence="13" key="1">
    <citation type="submission" date="2022-08" db="EMBL/GenBank/DDBJ databases">
        <title>Novel sulphate-reducing endosymbionts in the free-living metamonad Anaeramoeba.</title>
        <authorList>
            <person name="Jerlstrom-Hultqvist J."/>
            <person name="Cepicka I."/>
            <person name="Gallot-Lavallee L."/>
            <person name="Salas-Leiva D."/>
            <person name="Curtis B.A."/>
            <person name="Zahonova K."/>
            <person name="Pipaliya S."/>
            <person name="Dacks J."/>
            <person name="Roger A.J."/>
        </authorList>
    </citation>
    <scope>NUCLEOTIDE SEQUENCE</scope>
    <source>
        <strain evidence="13">Busselton2</strain>
    </source>
</reference>
<organism evidence="13 14">
    <name type="scientific">Anaeramoeba flamelloides</name>
    <dbReference type="NCBI Taxonomy" id="1746091"/>
    <lineage>
        <taxon>Eukaryota</taxon>
        <taxon>Metamonada</taxon>
        <taxon>Anaeramoebidae</taxon>
        <taxon>Anaeramoeba</taxon>
    </lineage>
</organism>
<feature type="transmembrane region" description="Helical" evidence="11">
    <location>
        <begin position="105"/>
        <end position="130"/>
    </location>
</feature>
<evidence type="ECO:0000256" key="7">
    <source>
        <dbReference type="ARBA" id="ARBA00023065"/>
    </source>
</evidence>
<gene>
    <name evidence="13" type="ORF">M0812_25070</name>
</gene>
<feature type="domain" description="Cation/H+ exchanger transmembrane" evidence="12">
    <location>
        <begin position="3"/>
        <end position="195"/>
    </location>
</feature>
<feature type="transmembrane region" description="Helical" evidence="11">
    <location>
        <begin position="79"/>
        <end position="99"/>
    </location>
</feature>
<keyword evidence="2" id="KW-0813">Transport</keyword>
<dbReference type="GO" id="GO:0051453">
    <property type="term" value="P:regulation of intracellular pH"/>
    <property type="evidence" value="ECO:0007669"/>
    <property type="project" value="TreeGrafter"/>
</dbReference>
<evidence type="ECO:0000256" key="9">
    <source>
        <dbReference type="ARBA" id="ARBA00023201"/>
    </source>
</evidence>
<dbReference type="GO" id="GO:0015385">
    <property type="term" value="F:sodium:proton antiporter activity"/>
    <property type="evidence" value="ECO:0007669"/>
    <property type="project" value="InterPro"/>
</dbReference>
<keyword evidence="3" id="KW-1003">Cell membrane</keyword>
<evidence type="ECO:0000259" key="12">
    <source>
        <dbReference type="Pfam" id="PF00999"/>
    </source>
</evidence>
<dbReference type="InterPro" id="IPR018422">
    <property type="entry name" value="Cation/H_exchanger_CPA1"/>
</dbReference>
<sequence length="344" mass="39490">MGVITCLLLKHIKLKKIPILESTILFVFAWLSFVFTEQIGLSGIAAALFCGIVDAHYSFNNLSKRSKIMTKDCIHLISYISETFVFVYLGLATFTFTHFFRADVIIFSLIICLIGRAIHIFPLSALINHFRKEERKLPKRKQFIIFYSGLRGAVAFCLSLYLQTPEGHVIMTSTLAIIFFTVFIFGGSTKFFLKKFKLTNKNESNDSKKGNHIDMSDDNELEYGVDSHENEYLNQNEIEKNLHSNKLDDKSGDNFDNSVHKWILFDRKYIKPFLTRRKKMEKGATIHNSSSNPERDLINQSEDSELLDIQESKPKNEKNDISSIENKTLQTNSDVDSIVSEIEK</sequence>
<dbReference type="PANTHER" id="PTHR10110">
    <property type="entry name" value="SODIUM/HYDROGEN EXCHANGER"/>
    <property type="match status" value="1"/>
</dbReference>
<feature type="transmembrane region" description="Helical" evidence="11">
    <location>
        <begin position="142"/>
        <end position="162"/>
    </location>
</feature>
<feature type="region of interest" description="Disordered" evidence="10">
    <location>
        <begin position="303"/>
        <end position="344"/>
    </location>
</feature>
<evidence type="ECO:0000256" key="8">
    <source>
        <dbReference type="ARBA" id="ARBA00023136"/>
    </source>
</evidence>
<dbReference type="GO" id="GO:0015386">
    <property type="term" value="F:potassium:proton antiporter activity"/>
    <property type="evidence" value="ECO:0007669"/>
    <property type="project" value="TreeGrafter"/>
</dbReference>
<keyword evidence="7" id="KW-0406">Ion transport</keyword>